<dbReference type="PANTHER" id="PTHR11733:SF167">
    <property type="entry name" value="FI17812P1-RELATED"/>
    <property type="match status" value="1"/>
</dbReference>
<feature type="domain" description="Peptidase M13 C-terminal" evidence="8">
    <location>
        <begin position="127"/>
        <end position="322"/>
    </location>
</feature>
<evidence type="ECO:0000256" key="2">
    <source>
        <dbReference type="ARBA" id="ARBA00007357"/>
    </source>
</evidence>
<comment type="cofactor">
    <cofactor evidence="1">
        <name>Zn(2+)</name>
        <dbReference type="ChEBI" id="CHEBI:29105"/>
    </cofactor>
</comment>
<dbReference type="CDD" id="cd08662">
    <property type="entry name" value="M13"/>
    <property type="match status" value="1"/>
</dbReference>
<keyword evidence="3" id="KW-0645">Protease</keyword>
<dbReference type="EMBL" id="NFZT01000001">
    <property type="protein sequence ID" value="OWV33120.1"/>
    <property type="molecule type" value="Genomic_DNA"/>
</dbReference>
<dbReference type="AlphaFoldDB" id="A0A219B419"/>
<dbReference type="Gene3D" id="3.40.390.10">
    <property type="entry name" value="Collagenase (Catalytic Domain)"/>
    <property type="match status" value="1"/>
</dbReference>
<dbReference type="Pfam" id="PF01431">
    <property type="entry name" value="Peptidase_M13"/>
    <property type="match status" value="1"/>
</dbReference>
<proteinExistence type="inferred from homology"/>
<comment type="similarity">
    <text evidence="2">Belongs to the peptidase M13 family.</text>
</comment>
<organism evidence="10 11">
    <name type="scientific">Pacificimonas flava</name>
    <dbReference type="NCBI Taxonomy" id="1234595"/>
    <lineage>
        <taxon>Bacteria</taxon>
        <taxon>Pseudomonadati</taxon>
        <taxon>Pseudomonadota</taxon>
        <taxon>Alphaproteobacteria</taxon>
        <taxon>Sphingomonadales</taxon>
        <taxon>Sphingosinicellaceae</taxon>
        <taxon>Pacificimonas</taxon>
    </lineage>
</organism>
<gene>
    <name evidence="10" type="ORF">B5C34_06335</name>
</gene>
<evidence type="ECO:0000256" key="4">
    <source>
        <dbReference type="ARBA" id="ARBA00022723"/>
    </source>
</evidence>
<evidence type="ECO:0000256" key="3">
    <source>
        <dbReference type="ARBA" id="ARBA00022670"/>
    </source>
</evidence>
<dbReference type="InterPro" id="IPR024079">
    <property type="entry name" value="MetalloPept_cat_dom_sf"/>
</dbReference>
<dbReference type="InterPro" id="IPR042089">
    <property type="entry name" value="Peptidase_M13_dom_2"/>
</dbReference>
<evidence type="ECO:0000256" key="1">
    <source>
        <dbReference type="ARBA" id="ARBA00001947"/>
    </source>
</evidence>
<evidence type="ECO:0000259" key="9">
    <source>
        <dbReference type="Pfam" id="PF05649"/>
    </source>
</evidence>
<name>A0A219B419_9SPHN</name>
<dbReference type="GO" id="GO:0005886">
    <property type="term" value="C:plasma membrane"/>
    <property type="evidence" value="ECO:0007669"/>
    <property type="project" value="TreeGrafter"/>
</dbReference>
<dbReference type="InterPro" id="IPR008753">
    <property type="entry name" value="Peptidase_M13_N"/>
</dbReference>
<protein>
    <submittedName>
        <fullName evidence="10">Uncharacterized protein</fullName>
    </submittedName>
</protein>
<dbReference type="Gene3D" id="1.10.1380.10">
    <property type="entry name" value="Neutral endopeptidase , domain2"/>
    <property type="match status" value="1"/>
</dbReference>
<dbReference type="InterPro" id="IPR018497">
    <property type="entry name" value="Peptidase_M13_C"/>
</dbReference>
<keyword evidence="4" id="KW-0479">Metal-binding</keyword>
<evidence type="ECO:0000256" key="5">
    <source>
        <dbReference type="ARBA" id="ARBA00022801"/>
    </source>
</evidence>
<sequence length="325" mass="36306">MVSRYLGSDLARLWVDENFSEQDRSRSDAIGTAMVAATRSWLERAEWLDAETRALSLNKIDGFTLKLGAPEHYRPVPEGIVSDDLYRSVRGLMLASRAEEFDGIGTPLPSQYWYGVQPYTVDAANSPDRRALTITAAVIRGALESNDPAAWFASAFVVGHEIGHSFDDQGSKFDPDGILQPWWSEETRERYDAEVAKLKRQIAAWEPSPGVSMDPEQTIGEAIGDLIGLKLAEHALDTYLAEHPERAGPDASGFTAKQRFFLAYAQSFRTVWSPGALEEHIARSYHPPGEFRVNGIVRNLDGWYEAFDIEPNDPMYLPVEERVAL</sequence>
<feature type="domain" description="Peptidase M13 N-terminal" evidence="9">
    <location>
        <begin position="2"/>
        <end position="70"/>
    </location>
</feature>
<dbReference type="GO" id="GO:0004222">
    <property type="term" value="F:metalloendopeptidase activity"/>
    <property type="evidence" value="ECO:0007669"/>
    <property type="project" value="InterPro"/>
</dbReference>
<evidence type="ECO:0000313" key="10">
    <source>
        <dbReference type="EMBL" id="OWV33120.1"/>
    </source>
</evidence>
<dbReference type="PANTHER" id="PTHR11733">
    <property type="entry name" value="ZINC METALLOPROTEASE FAMILY M13 NEPRILYSIN-RELATED"/>
    <property type="match status" value="1"/>
</dbReference>
<evidence type="ECO:0000256" key="6">
    <source>
        <dbReference type="ARBA" id="ARBA00022833"/>
    </source>
</evidence>
<evidence type="ECO:0000256" key="7">
    <source>
        <dbReference type="ARBA" id="ARBA00023049"/>
    </source>
</evidence>
<dbReference type="InterPro" id="IPR000718">
    <property type="entry name" value="Peptidase_M13"/>
</dbReference>
<dbReference type="Pfam" id="PF05649">
    <property type="entry name" value="Peptidase_M13_N"/>
    <property type="match status" value="1"/>
</dbReference>
<evidence type="ECO:0000259" key="8">
    <source>
        <dbReference type="Pfam" id="PF01431"/>
    </source>
</evidence>
<comment type="caution">
    <text evidence="10">The sequence shown here is derived from an EMBL/GenBank/DDBJ whole genome shotgun (WGS) entry which is preliminary data.</text>
</comment>
<keyword evidence="6" id="KW-0862">Zinc</keyword>
<dbReference type="SUPFAM" id="SSF55486">
    <property type="entry name" value="Metalloproteases ('zincins'), catalytic domain"/>
    <property type="match status" value="1"/>
</dbReference>
<evidence type="ECO:0000313" key="11">
    <source>
        <dbReference type="Proteomes" id="UP000198462"/>
    </source>
</evidence>
<keyword evidence="7" id="KW-0482">Metalloprotease</keyword>
<dbReference type="GO" id="GO:0016485">
    <property type="term" value="P:protein processing"/>
    <property type="evidence" value="ECO:0007669"/>
    <property type="project" value="TreeGrafter"/>
</dbReference>
<dbReference type="PROSITE" id="PS51885">
    <property type="entry name" value="NEPRILYSIN"/>
    <property type="match status" value="1"/>
</dbReference>
<dbReference type="GO" id="GO:0046872">
    <property type="term" value="F:metal ion binding"/>
    <property type="evidence" value="ECO:0007669"/>
    <property type="project" value="UniProtKB-KW"/>
</dbReference>
<keyword evidence="5" id="KW-0378">Hydrolase</keyword>
<keyword evidence="11" id="KW-1185">Reference proteome</keyword>
<dbReference type="Proteomes" id="UP000198462">
    <property type="component" value="Unassembled WGS sequence"/>
</dbReference>
<reference evidence="11" key="1">
    <citation type="submission" date="2017-05" db="EMBL/GenBank/DDBJ databases">
        <authorList>
            <person name="Lin X."/>
        </authorList>
    </citation>
    <scope>NUCLEOTIDE SEQUENCE [LARGE SCALE GENOMIC DNA]</scope>
    <source>
        <strain evidence="11">JLT2012</strain>
    </source>
</reference>
<accession>A0A219B419</accession>